<reference evidence="7" key="1">
    <citation type="submission" date="2016-10" db="EMBL/GenBank/DDBJ databases">
        <authorList>
            <person name="Varghese N."/>
            <person name="Submissions S."/>
        </authorList>
    </citation>
    <scope>NUCLEOTIDE SEQUENCE [LARGE SCALE GENOMIC DNA]</scope>
    <source>
        <strain evidence="7">DSM 8415</strain>
    </source>
</reference>
<dbReference type="AlphaFoldDB" id="A0A1G6MJH6"/>
<dbReference type="PANTHER" id="PTHR43174">
    <property type="entry name" value="UDP-N-ACETYLGLUCOSAMINE 2-EPIMERASE"/>
    <property type="match status" value="1"/>
</dbReference>
<dbReference type="EMBL" id="FMYU01000006">
    <property type="protein sequence ID" value="SDC55659.1"/>
    <property type="molecule type" value="Genomic_DNA"/>
</dbReference>
<accession>A0A1G6MJH6</accession>
<dbReference type="SUPFAM" id="SSF53756">
    <property type="entry name" value="UDP-Glycosyltransferase/glycogen phosphorylase"/>
    <property type="match status" value="1"/>
</dbReference>
<dbReference type="InterPro" id="IPR003331">
    <property type="entry name" value="UDP_GlcNAc_Epimerase_2_dom"/>
</dbReference>
<evidence type="ECO:0000256" key="4">
    <source>
        <dbReference type="RuleBase" id="RU003513"/>
    </source>
</evidence>
<name>A0A1G6MJH6_9BACT</name>
<evidence type="ECO:0000313" key="7">
    <source>
        <dbReference type="Proteomes" id="UP000199411"/>
    </source>
</evidence>
<sequence length="372" mass="42520">MLKVSFMKTMFVFGTRPEAIKLAPIILESKKYFDTVVCVSEQHKEMLYQVTDFFNINIDYNLHIMKNSQSLFDITSNILIKIKSIYEKEKPDIVIVQGDTTTAFAAALSAFYLKIKIAHVEAGLRSFDLFNPYPEEANRKLISAIATYHFAPTKLAYDNLQNEGIKKNVYLTGNSVVDALHLILEKLEIENTHFDVFKDIDFTKRIILFTSHRRESFGKPMRSIFEAIKQIAQEFDDVEIVYPVHLNPNVKNLAFEMLTGFKNIKLTKPLTYPEFVYILSKSYLVITDSGGVQEEAPAFGIPVLVIRNTTERQEGIVANIAKLVGTNTQKIYNEAKLLLTDLDFYKSMSNRVNPYGDGKTSQRIINILKELK</sequence>
<gene>
    <name evidence="6" type="ORF">SAMN05660835_01012</name>
</gene>
<dbReference type="InterPro" id="IPR029767">
    <property type="entry name" value="WecB-like"/>
</dbReference>
<dbReference type="EC" id="5.1.3.14" evidence="3"/>
<evidence type="ECO:0000259" key="5">
    <source>
        <dbReference type="Pfam" id="PF02350"/>
    </source>
</evidence>
<evidence type="ECO:0000256" key="3">
    <source>
        <dbReference type="ARBA" id="ARBA00038858"/>
    </source>
</evidence>
<dbReference type="Pfam" id="PF02350">
    <property type="entry name" value="Epimerase_2"/>
    <property type="match status" value="1"/>
</dbReference>
<protein>
    <recommendedName>
        <fullName evidence="3">UDP-N-acetylglucosamine 2-epimerase (non-hydrolyzing)</fullName>
        <ecNumber evidence="3">5.1.3.14</ecNumber>
    </recommendedName>
</protein>
<proteinExistence type="inferred from homology"/>
<dbReference type="GO" id="GO:0008761">
    <property type="term" value="F:UDP-N-acetylglucosamine 2-epimerase activity"/>
    <property type="evidence" value="ECO:0007669"/>
    <property type="project" value="UniProtKB-EC"/>
</dbReference>
<dbReference type="NCBIfam" id="TIGR00236">
    <property type="entry name" value="wecB"/>
    <property type="match status" value="1"/>
</dbReference>
<dbReference type="Proteomes" id="UP000199411">
    <property type="component" value="Unassembled WGS sequence"/>
</dbReference>
<keyword evidence="1 4" id="KW-0413">Isomerase</keyword>
<dbReference type="CDD" id="cd03786">
    <property type="entry name" value="GTB_UDP-GlcNAc_2-Epimerase"/>
    <property type="match status" value="1"/>
</dbReference>
<dbReference type="Gene3D" id="3.40.50.2000">
    <property type="entry name" value="Glycogen Phosphorylase B"/>
    <property type="match status" value="2"/>
</dbReference>
<organism evidence="6 7">
    <name type="scientific">Desulfurella multipotens</name>
    <dbReference type="NCBI Taxonomy" id="79269"/>
    <lineage>
        <taxon>Bacteria</taxon>
        <taxon>Pseudomonadati</taxon>
        <taxon>Campylobacterota</taxon>
        <taxon>Desulfurellia</taxon>
        <taxon>Desulfurellales</taxon>
        <taxon>Desulfurellaceae</taxon>
        <taxon>Desulfurella</taxon>
    </lineage>
</organism>
<dbReference type="PANTHER" id="PTHR43174:SF2">
    <property type="entry name" value="UDP-N-ACETYLGLUCOSAMINE 2-EPIMERASE"/>
    <property type="match status" value="1"/>
</dbReference>
<evidence type="ECO:0000256" key="2">
    <source>
        <dbReference type="ARBA" id="ARBA00038209"/>
    </source>
</evidence>
<comment type="similarity">
    <text evidence="2 4">Belongs to the UDP-N-acetylglucosamine 2-epimerase family.</text>
</comment>
<feature type="domain" description="UDP-N-acetylglucosamine 2-epimerase" evidence="5">
    <location>
        <begin position="27"/>
        <end position="369"/>
    </location>
</feature>
<evidence type="ECO:0000313" key="6">
    <source>
        <dbReference type="EMBL" id="SDC55659.1"/>
    </source>
</evidence>
<keyword evidence="7" id="KW-1185">Reference proteome</keyword>
<evidence type="ECO:0000256" key="1">
    <source>
        <dbReference type="ARBA" id="ARBA00023235"/>
    </source>
</evidence>